<dbReference type="OMA" id="RNQPVVM"/>
<feature type="compositionally biased region" description="Low complexity" evidence="1">
    <location>
        <begin position="281"/>
        <end position="293"/>
    </location>
</feature>
<dbReference type="InterPro" id="IPR031571">
    <property type="entry name" value="RcpC_dom"/>
</dbReference>
<sequence length="350" mass="35220">MSHFLKLAGLMLVAVVGAFLFRALYVAASQPRPAAPPQQVRVRVAAADLPAGLLLRDADLGWKTMARSAAPAGALIEGDARGDGKAAGAANDASAAAAGEPKTDLKGDLLRHPVRAGAPLGPADVISPSAPGFLAAALKPGMRAISVAIDDVSGNAGLIEPGDYVDVLLTQQLAAPGGTPADPQRAVESETIAARLRVLAVGSAFQRPKDDAAQPNTRARTVTFEVSSRDAQVITVGAHLGALSLALRSFATSDRGAVGTAPAEPPAPPVWAGDVSRALRAQAPAEAPAQPRRMGAARAQAERRVIVYRGSKQDDAASAGAPLPGGVPPIPTLPPLPGAAAPPAGARPAA</sequence>
<dbReference type="RefSeq" id="WP_004521600.1">
    <property type="nucleotide sequence ID" value="NZ_AP028079.1"/>
</dbReference>
<protein>
    <submittedName>
        <fullName evidence="2">Flp pilus assembly protein CpaB</fullName>
    </submittedName>
</protein>
<feature type="region of interest" description="Disordered" evidence="1">
    <location>
        <begin position="305"/>
        <end position="350"/>
    </location>
</feature>
<reference evidence="2 3" key="1">
    <citation type="submission" date="2014-08" db="EMBL/GenBank/DDBJ databases">
        <authorList>
            <person name="Bunnell A."/>
            <person name="Chain P.S."/>
            <person name="Chertkov O."/>
            <person name="Currie B.J."/>
            <person name="Daligault H.E."/>
            <person name="Davenport K.W."/>
            <person name="Davis C."/>
            <person name="Gleasner C.D."/>
            <person name="Johnson S.L."/>
            <person name="Kaestli M."/>
            <person name="Koren S."/>
            <person name="Kunde Y.A."/>
            <person name="Mayo M."/>
            <person name="McMurry K.K."/>
            <person name="Price E.P."/>
            <person name="Reitenga K.G."/>
            <person name="Robison R."/>
            <person name="Rosovitz M.J."/>
            <person name="Sarovich D.S."/>
            <person name="Teshima H."/>
        </authorList>
    </citation>
    <scope>NUCLEOTIDE SEQUENCE [LARGE SCALE GENOMIC DNA]</scope>
    <source>
        <strain evidence="2 3">MSHR44</strain>
    </source>
</reference>
<feature type="compositionally biased region" description="Low complexity" evidence="1">
    <location>
        <begin position="338"/>
        <end position="350"/>
    </location>
</feature>
<feature type="compositionally biased region" description="Pro residues" evidence="1">
    <location>
        <begin position="325"/>
        <end position="337"/>
    </location>
</feature>
<proteinExistence type="predicted"/>
<dbReference type="AlphaFoldDB" id="A0A069B172"/>
<feature type="region of interest" description="Disordered" evidence="1">
    <location>
        <begin position="281"/>
        <end position="300"/>
    </location>
</feature>
<accession>A0A069B172</accession>
<gene>
    <name evidence="2" type="primary">cpaB</name>
    <name evidence="2" type="ORF">Y036_276</name>
</gene>
<dbReference type="OrthoDB" id="2037472at2"/>
<dbReference type="EMBL" id="JQIM01000010">
    <property type="protein sequence ID" value="KGX07424.1"/>
    <property type="molecule type" value="Genomic_DNA"/>
</dbReference>
<dbReference type="NCBIfam" id="TIGR03177">
    <property type="entry name" value="pilus_cpaB"/>
    <property type="match status" value="1"/>
</dbReference>
<evidence type="ECO:0000256" key="1">
    <source>
        <dbReference type="SAM" id="MobiDB-lite"/>
    </source>
</evidence>
<evidence type="ECO:0000313" key="3">
    <source>
        <dbReference type="Proteomes" id="UP000030475"/>
    </source>
</evidence>
<name>A0A069B172_BURPE</name>
<dbReference type="Proteomes" id="UP000030475">
    <property type="component" value="Unassembled WGS sequence"/>
</dbReference>
<dbReference type="Pfam" id="PF16976">
    <property type="entry name" value="RcpC"/>
    <property type="match status" value="1"/>
</dbReference>
<feature type="compositionally biased region" description="Basic and acidic residues" evidence="1">
    <location>
        <begin position="305"/>
        <end position="315"/>
    </location>
</feature>
<organism evidence="2 3">
    <name type="scientific">Burkholderia pseudomallei</name>
    <name type="common">Pseudomonas pseudomallei</name>
    <dbReference type="NCBI Taxonomy" id="28450"/>
    <lineage>
        <taxon>Bacteria</taxon>
        <taxon>Pseudomonadati</taxon>
        <taxon>Pseudomonadota</taxon>
        <taxon>Betaproteobacteria</taxon>
        <taxon>Burkholderiales</taxon>
        <taxon>Burkholderiaceae</taxon>
        <taxon>Burkholderia</taxon>
        <taxon>pseudomallei group</taxon>
    </lineage>
</organism>
<dbReference type="InterPro" id="IPR017592">
    <property type="entry name" value="Pilus_assmbl_Flp-typ_CpaB"/>
</dbReference>
<evidence type="ECO:0000313" key="2">
    <source>
        <dbReference type="EMBL" id="KGX07424.1"/>
    </source>
</evidence>
<dbReference type="CDD" id="cd11614">
    <property type="entry name" value="SAF_CpaB_FlgA_like"/>
    <property type="match status" value="1"/>
</dbReference>
<comment type="caution">
    <text evidence="2">The sequence shown here is derived from an EMBL/GenBank/DDBJ whole genome shotgun (WGS) entry which is preliminary data.</text>
</comment>